<gene>
    <name evidence="1" type="primary">HaOG209392</name>
    <name evidence="1" type="ORF">B5X24_HaOG209392</name>
</gene>
<protein>
    <submittedName>
        <fullName evidence="1">Uncharacterized protein</fullName>
    </submittedName>
</protein>
<dbReference type="EMBL" id="KZ150098">
    <property type="protein sequence ID" value="PZC73563.1"/>
    <property type="molecule type" value="Genomic_DNA"/>
</dbReference>
<evidence type="ECO:0000313" key="2">
    <source>
        <dbReference type="Proteomes" id="UP000249218"/>
    </source>
</evidence>
<sequence length="97" mass="11222">MVKLPENESYIPVPEGEMWARFQSNRSLYAHRGPSTLVELEEFADIAAKFMSTTTNDPNTRQIAMNRLRQFFNLEFKLRCNVCGTAHNQDEITAPER</sequence>
<name>A0A2W1BPF4_HELAM</name>
<evidence type="ECO:0000313" key="1">
    <source>
        <dbReference type="EMBL" id="PZC73563.1"/>
    </source>
</evidence>
<dbReference type="Proteomes" id="UP000249218">
    <property type="component" value="Unassembled WGS sequence"/>
</dbReference>
<proteinExistence type="predicted"/>
<organism evidence="1 2">
    <name type="scientific">Helicoverpa armigera</name>
    <name type="common">Cotton bollworm</name>
    <name type="synonym">Heliothis armigera</name>
    <dbReference type="NCBI Taxonomy" id="29058"/>
    <lineage>
        <taxon>Eukaryota</taxon>
        <taxon>Metazoa</taxon>
        <taxon>Ecdysozoa</taxon>
        <taxon>Arthropoda</taxon>
        <taxon>Hexapoda</taxon>
        <taxon>Insecta</taxon>
        <taxon>Pterygota</taxon>
        <taxon>Neoptera</taxon>
        <taxon>Endopterygota</taxon>
        <taxon>Lepidoptera</taxon>
        <taxon>Glossata</taxon>
        <taxon>Ditrysia</taxon>
        <taxon>Noctuoidea</taxon>
        <taxon>Noctuidae</taxon>
        <taxon>Heliothinae</taxon>
        <taxon>Helicoverpa</taxon>
    </lineage>
</organism>
<dbReference type="AlphaFoldDB" id="A0A2W1BPF4"/>
<accession>A0A2W1BPF4</accession>
<keyword evidence="2" id="KW-1185">Reference proteome</keyword>
<reference evidence="1 2" key="1">
    <citation type="journal article" date="2017" name="BMC Biol.">
        <title>Genomic innovations, transcriptional plasticity and gene loss underlying the evolution and divergence of two highly polyphagous and invasive Helicoverpa pest species.</title>
        <authorList>
            <person name="Pearce S.L."/>
            <person name="Clarke D.F."/>
            <person name="East P.D."/>
            <person name="Elfekih S."/>
            <person name="Gordon K.H."/>
            <person name="Jermiin L.S."/>
            <person name="McGaughran A."/>
            <person name="Oakeshott J.G."/>
            <person name="Papanikolaou A."/>
            <person name="Perera O.P."/>
            <person name="Rane R.V."/>
            <person name="Richards S."/>
            <person name="Tay W.T."/>
            <person name="Walsh T.K."/>
            <person name="Anderson A."/>
            <person name="Anderson C.J."/>
            <person name="Asgari S."/>
            <person name="Board P.G."/>
            <person name="Bretschneider A."/>
            <person name="Campbell P.M."/>
            <person name="Chertemps T."/>
            <person name="Christeller J.T."/>
            <person name="Coppin C.W."/>
            <person name="Downes S.J."/>
            <person name="Duan G."/>
            <person name="Farnsworth C.A."/>
            <person name="Good R.T."/>
            <person name="Han L.B."/>
            <person name="Han Y.C."/>
            <person name="Hatje K."/>
            <person name="Horne I."/>
            <person name="Huang Y.P."/>
            <person name="Hughes D.S."/>
            <person name="Jacquin-Joly E."/>
            <person name="James W."/>
            <person name="Jhangiani S."/>
            <person name="Kollmar M."/>
            <person name="Kuwar S.S."/>
            <person name="Li S."/>
            <person name="Liu N.Y."/>
            <person name="Maibeche M.T."/>
            <person name="Miller J.R."/>
            <person name="Montagne N."/>
            <person name="Perry T."/>
            <person name="Qu J."/>
            <person name="Song S.V."/>
            <person name="Sutton G.G."/>
            <person name="Vogel H."/>
            <person name="Walenz B.P."/>
            <person name="Xu W."/>
            <person name="Zhang H.J."/>
            <person name="Zou Z."/>
            <person name="Batterham P."/>
            <person name="Edwards O.R."/>
            <person name="Feyereisen R."/>
            <person name="Gibbs R.A."/>
            <person name="Heckel D.G."/>
            <person name="McGrath A."/>
            <person name="Robin C."/>
            <person name="Scherer S.E."/>
            <person name="Worley K.C."/>
            <person name="Wu Y.D."/>
        </authorList>
    </citation>
    <scope>NUCLEOTIDE SEQUENCE [LARGE SCALE GENOMIC DNA]</scope>
    <source>
        <strain evidence="1">Harm_GR_Male_#8</strain>
        <tissue evidence="1">Whole organism</tissue>
    </source>
</reference>